<dbReference type="PANTHER" id="PTHR45982">
    <property type="entry name" value="REGULATOR OF CHROMOSOME CONDENSATION"/>
    <property type="match status" value="1"/>
</dbReference>
<evidence type="ECO:0000256" key="3">
    <source>
        <dbReference type="PROSITE-ProRule" id="PRU00235"/>
    </source>
</evidence>
<dbReference type="PRINTS" id="PR00633">
    <property type="entry name" value="RCCNDNSATION"/>
</dbReference>
<dbReference type="InterPro" id="IPR051553">
    <property type="entry name" value="Ran_GTPase-activating"/>
</dbReference>
<dbReference type="PROSITE" id="PS00625">
    <property type="entry name" value="RCC1_1"/>
    <property type="match status" value="1"/>
</dbReference>
<feature type="repeat" description="RCC1" evidence="3">
    <location>
        <begin position="345"/>
        <end position="405"/>
    </location>
</feature>
<dbReference type="PANTHER" id="PTHR45982:SF1">
    <property type="entry name" value="REGULATOR OF CHROMOSOME CONDENSATION"/>
    <property type="match status" value="1"/>
</dbReference>
<feature type="repeat" description="RCC1" evidence="3">
    <location>
        <begin position="288"/>
        <end position="344"/>
    </location>
</feature>
<dbReference type="InterPro" id="IPR058923">
    <property type="entry name" value="RCC1-like_dom"/>
</dbReference>
<feature type="compositionally biased region" description="Low complexity" evidence="4">
    <location>
        <begin position="66"/>
        <end position="80"/>
    </location>
</feature>
<protein>
    <submittedName>
        <fullName evidence="6">RCC1/BLIP-II</fullName>
    </submittedName>
</protein>
<sequence>MVPRRSSRAPSTKTAPSVVSDKAAPKPRVNGTSKRAASPELAQAPPAKRSRSIAPKSENVPPAPAESPSAPEHVQLKPYFNPLPTPPPKKRPGLLPFAWGTGNFGQFGMGPDHLDEIPKPKRNVWAEEKMQSNAFGEDHAGMEFVASGGLHTIFIDETGTVWTCGVNDDAALGRVTQDVPDPNNPGSFLSVDELTSYPHPLKSLVDEGFRAVKAVAGDSICAAVSDKGELKVWGSFRVNEGSLGFSNGLKHQYTPVSILQLSHKPGDAEKISSIASGGNHILVLTTHGNIYSWGAGEQAQLGRKVMERRKIHGTVPEKVTLGTRSRKATTVGAGSFHSFAVDDKGDVWGWGLNSMGQTGTGWESSEDSVVQLPKKVIGLSKHDLDGDVVVQIEGGNHHTLFLTNLGRVYACGRSSAGQLGLPEDHPAFKDQIDPDFVPEPQLVPFPDPEDPVVQISVGVHNNAAVTKGGALYTWGQGVQSELGLGDEEEVRTPRVVHTVGLFRKK</sequence>
<dbReference type="AlphaFoldDB" id="A0A9P5YZY2"/>
<feature type="compositionally biased region" description="Polar residues" evidence="4">
    <location>
        <begin position="8"/>
        <end position="17"/>
    </location>
</feature>
<dbReference type="PROSITE" id="PS50012">
    <property type="entry name" value="RCC1_3"/>
    <property type="match status" value="6"/>
</dbReference>
<feature type="region of interest" description="Disordered" evidence="4">
    <location>
        <begin position="1"/>
        <end position="94"/>
    </location>
</feature>
<gene>
    <name evidence="6" type="ORF">BDN70DRAFT_906900</name>
</gene>
<dbReference type="InterPro" id="IPR009091">
    <property type="entry name" value="RCC1/BLIP-II"/>
</dbReference>
<proteinExistence type="predicted"/>
<evidence type="ECO:0000256" key="1">
    <source>
        <dbReference type="ARBA" id="ARBA00022658"/>
    </source>
</evidence>
<dbReference type="GO" id="GO:0005085">
    <property type="term" value="F:guanyl-nucleotide exchange factor activity"/>
    <property type="evidence" value="ECO:0007669"/>
    <property type="project" value="TreeGrafter"/>
</dbReference>
<comment type="caution">
    <text evidence="6">The sequence shown here is derived from an EMBL/GenBank/DDBJ whole genome shotgun (WGS) entry which is preliminary data.</text>
</comment>
<feature type="repeat" description="RCC1" evidence="3">
    <location>
        <begin position="406"/>
        <end position="468"/>
    </location>
</feature>
<dbReference type="Gene3D" id="2.130.10.30">
    <property type="entry name" value="Regulator of chromosome condensation 1/beta-lactamase-inhibitor protein II"/>
    <property type="match status" value="1"/>
</dbReference>
<evidence type="ECO:0000259" key="5">
    <source>
        <dbReference type="Pfam" id="PF25390"/>
    </source>
</evidence>
<dbReference type="SUPFAM" id="SSF50985">
    <property type="entry name" value="RCC1/BLIP-II"/>
    <property type="match status" value="1"/>
</dbReference>
<evidence type="ECO:0000256" key="4">
    <source>
        <dbReference type="SAM" id="MobiDB-lite"/>
    </source>
</evidence>
<keyword evidence="2" id="KW-0677">Repeat</keyword>
<name>A0A9P5YZY2_9AGAR</name>
<keyword evidence="7" id="KW-1185">Reference proteome</keyword>
<feature type="repeat" description="RCC1" evidence="3">
    <location>
        <begin position="94"/>
        <end position="158"/>
    </location>
</feature>
<evidence type="ECO:0000313" key="7">
    <source>
        <dbReference type="Proteomes" id="UP000807469"/>
    </source>
</evidence>
<evidence type="ECO:0000313" key="6">
    <source>
        <dbReference type="EMBL" id="KAF9478168.1"/>
    </source>
</evidence>
<dbReference type="Pfam" id="PF25390">
    <property type="entry name" value="WD40_RLD"/>
    <property type="match status" value="1"/>
</dbReference>
<dbReference type="GO" id="GO:0005737">
    <property type="term" value="C:cytoplasm"/>
    <property type="evidence" value="ECO:0007669"/>
    <property type="project" value="TreeGrafter"/>
</dbReference>
<dbReference type="OrthoDB" id="61110at2759"/>
<dbReference type="EMBL" id="MU155241">
    <property type="protein sequence ID" value="KAF9478168.1"/>
    <property type="molecule type" value="Genomic_DNA"/>
</dbReference>
<organism evidence="6 7">
    <name type="scientific">Pholiota conissans</name>
    <dbReference type="NCBI Taxonomy" id="109636"/>
    <lineage>
        <taxon>Eukaryota</taxon>
        <taxon>Fungi</taxon>
        <taxon>Dikarya</taxon>
        <taxon>Basidiomycota</taxon>
        <taxon>Agaricomycotina</taxon>
        <taxon>Agaricomycetes</taxon>
        <taxon>Agaricomycetidae</taxon>
        <taxon>Agaricales</taxon>
        <taxon>Agaricineae</taxon>
        <taxon>Strophariaceae</taxon>
        <taxon>Pholiota</taxon>
    </lineage>
</organism>
<reference evidence="6" key="1">
    <citation type="submission" date="2020-11" db="EMBL/GenBank/DDBJ databases">
        <authorList>
            <consortium name="DOE Joint Genome Institute"/>
            <person name="Ahrendt S."/>
            <person name="Riley R."/>
            <person name="Andreopoulos W."/>
            <person name="Labutti K."/>
            <person name="Pangilinan J."/>
            <person name="Ruiz-Duenas F.J."/>
            <person name="Barrasa J.M."/>
            <person name="Sanchez-Garcia M."/>
            <person name="Camarero S."/>
            <person name="Miyauchi S."/>
            <person name="Serrano A."/>
            <person name="Linde D."/>
            <person name="Babiker R."/>
            <person name="Drula E."/>
            <person name="Ayuso-Fernandez I."/>
            <person name="Pacheco R."/>
            <person name="Padilla G."/>
            <person name="Ferreira P."/>
            <person name="Barriuso J."/>
            <person name="Kellner H."/>
            <person name="Castanera R."/>
            <person name="Alfaro M."/>
            <person name="Ramirez L."/>
            <person name="Pisabarro A.G."/>
            <person name="Kuo A."/>
            <person name="Tritt A."/>
            <person name="Lipzen A."/>
            <person name="He G."/>
            <person name="Yan M."/>
            <person name="Ng V."/>
            <person name="Cullen D."/>
            <person name="Martin F."/>
            <person name="Rosso M.-N."/>
            <person name="Henrissat B."/>
            <person name="Hibbett D."/>
            <person name="Martinez A.T."/>
            <person name="Grigoriev I.V."/>
        </authorList>
    </citation>
    <scope>NUCLEOTIDE SEQUENCE</scope>
    <source>
        <strain evidence="6">CIRM-BRFM 674</strain>
    </source>
</reference>
<evidence type="ECO:0000256" key="2">
    <source>
        <dbReference type="ARBA" id="ARBA00022737"/>
    </source>
</evidence>
<dbReference type="PROSITE" id="PS00626">
    <property type="entry name" value="RCC1_2"/>
    <property type="match status" value="2"/>
</dbReference>
<accession>A0A9P5YZY2</accession>
<keyword evidence="1" id="KW-0344">Guanine-nucleotide releasing factor</keyword>
<dbReference type="Proteomes" id="UP000807469">
    <property type="component" value="Unassembled WGS sequence"/>
</dbReference>
<dbReference type="InterPro" id="IPR000408">
    <property type="entry name" value="Reg_chr_condens"/>
</dbReference>
<feature type="repeat" description="RCC1" evidence="3">
    <location>
        <begin position="469"/>
        <end position="505"/>
    </location>
</feature>
<feature type="repeat" description="RCC1" evidence="3">
    <location>
        <begin position="228"/>
        <end position="287"/>
    </location>
</feature>
<feature type="domain" description="RCC1-like" evidence="5">
    <location>
        <begin position="97"/>
        <end position="497"/>
    </location>
</feature>